<dbReference type="Gene3D" id="3.30.70.330">
    <property type="match status" value="1"/>
</dbReference>
<gene>
    <name evidence="2" type="ORF">DCAF_LOCUS16982</name>
</gene>
<proteinExistence type="predicted"/>
<protein>
    <recommendedName>
        <fullName evidence="1">RRM domain-containing protein</fullName>
    </recommendedName>
</protein>
<evidence type="ECO:0000313" key="2">
    <source>
        <dbReference type="EMBL" id="CAK7342800.1"/>
    </source>
</evidence>
<organism evidence="2 3">
    <name type="scientific">Dovyalis caffra</name>
    <dbReference type="NCBI Taxonomy" id="77055"/>
    <lineage>
        <taxon>Eukaryota</taxon>
        <taxon>Viridiplantae</taxon>
        <taxon>Streptophyta</taxon>
        <taxon>Embryophyta</taxon>
        <taxon>Tracheophyta</taxon>
        <taxon>Spermatophyta</taxon>
        <taxon>Magnoliopsida</taxon>
        <taxon>eudicotyledons</taxon>
        <taxon>Gunneridae</taxon>
        <taxon>Pentapetalae</taxon>
        <taxon>rosids</taxon>
        <taxon>fabids</taxon>
        <taxon>Malpighiales</taxon>
        <taxon>Salicaceae</taxon>
        <taxon>Flacourtieae</taxon>
        <taxon>Dovyalis</taxon>
    </lineage>
</organism>
<dbReference type="InterPro" id="IPR035979">
    <property type="entry name" value="RBD_domain_sf"/>
</dbReference>
<dbReference type="Pfam" id="PF00076">
    <property type="entry name" value="RRM_1"/>
    <property type="match status" value="1"/>
</dbReference>
<keyword evidence="3" id="KW-1185">Reference proteome</keyword>
<evidence type="ECO:0000313" key="3">
    <source>
        <dbReference type="Proteomes" id="UP001314170"/>
    </source>
</evidence>
<dbReference type="Proteomes" id="UP001314170">
    <property type="component" value="Unassembled WGS sequence"/>
</dbReference>
<reference evidence="2 3" key="1">
    <citation type="submission" date="2024-01" db="EMBL/GenBank/DDBJ databases">
        <authorList>
            <person name="Waweru B."/>
        </authorList>
    </citation>
    <scope>NUCLEOTIDE SEQUENCE [LARGE SCALE GENOMIC DNA]</scope>
</reference>
<comment type="caution">
    <text evidence="2">The sequence shown here is derived from an EMBL/GenBank/DDBJ whole genome shotgun (WGS) entry which is preliminary data.</text>
</comment>
<dbReference type="AlphaFoldDB" id="A0AAV1S1X9"/>
<dbReference type="InterPro" id="IPR000504">
    <property type="entry name" value="RRM_dom"/>
</dbReference>
<dbReference type="GO" id="GO:0003723">
    <property type="term" value="F:RNA binding"/>
    <property type="evidence" value="ECO:0007669"/>
    <property type="project" value="InterPro"/>
</dbReference>
<dbReference type="SUPFAM" id="SSF54928">
    <property type="entry name" value="RNA-binding domain, RBD"/>
    <property type="match status" value="1"/>
</dbReference>
<dbReference type="EMBL" id="CAWUPB010001160">
    <property type="protein sequence ID" value="CAK7342800.1"/>
    <property type="molecule type" value="Genomic_DNA"/>
</dbReference>
<feature type="domain" description="RRM" evidence="1">
    <location>
        <begin position="24"/>
        <end position="61"/>
    </location>
</feature>
<dbReference type="InterPro" id="IPR012677">
    <property type="entry name" value="Nucleotide-bd_a/b_plait_sf"/>
</dbReference>
<name>A0AAV1S1X9_9ROSI</name>
<accession>A0AAV1S1X9</accession>
<sequence length="98" mass="11114">MRGGSQRGSRSDMRHRNDENSVRVDCLLEDTRESDLNDLFRPFGQITPVCVATDCNTGLSREKKDCKCATRDMYTGRVSSHTRVAKFGELLNCLLWKG</sequence>
<evidence type="ECO:0000259" key="1">
    <source>
        <dbReference type="Pfam" id="PF00076"/>
    </source>
</evidence>